<comment type="caution">
    <text evidence="1">The sequence shown here is derived from an EMBL/GenBank/DDBJ whole genome shotgun (WGS) entry which is preliminary data.</text>
</comment>
<dbReference type="HOGENOM" id="CLU_3026664_0_0_9"/>
<evidence type="ECO:0000313" key="1">
    <source>
        <dbReference type="EMBL" id="EFU77709.1"/>
    </source>
</evidence>
<organism evidence="1 2">
    <name type="scientific">Lachnoanaerobaculum saburreum DSM 3986</name>
    <dbReference type="NCBI Taxonomy" id="887325"/>
    <lineage>
        <taxon>Bacteria</taxon>
        <taxon>Bacillati</taxon>
        <taxon>Bacillota</taxon>
        <taxon>Clostridia</taxon>
        <taxon>Lachnospirales</taxon>
        <taxon>Lachnospiraceae</taxon>
        <taxon>Lachnoanaerobaculum</taxon>
    </lineage>
</organism>
<dbReference type="RefSeq" id="WP_008750125.1">
    <property type="nucleotide sequence ID" value="NZ_GL622296.1"/>
</dbReference>
<name>E6LK69_9FIRM</name>
<dbReference type="Proteomes" id="UP000003434">
    <property type="component" value="Unassembled WGS sequence"/>
</dbReference>
<dbReference type="EMBL" id="AEPW01000008">
    <property type="protein sequence ID" value="EFU77709.1"/>
    <property type="molecule type" value="Genomic_DNA"/>
</dbReference>
<reference evidence="1 2" key="1">
    <citation type="submission" date="2010-12" db="EMBL/GenBank/DDBJ databases">
        <authorList>
            <person name="Muzny D."/>
            <person name="Qin X."/>
            <person name="Deng J."/>
            <person name="Jiang H."/>
            <person name="Liu Y."/>
            <person name="Qu J."/>
            <person name="Song X.-Z."/>
            <person name="Zhang L."/>
            <person name="Thornton R."/>
            <person name="Coyle M."/>
            <person name="Francisco L."/>
            <person name="Jackson L."/>
            <person name="Javaid M."/>
            <person name="Korchina V."/>
            <person name="Kovar C."/>
            <person name="Mata R."/>
            <person name="Mathew T."/>
            <person name="Ngo R."/>
            <person name="Nguyen L."/>
            <person name="Nguyen N."/>
            <person name="Okwuonu G."/>
            <person name="Ongeri F."/>
            <person name="Pham C."/>
            <person name="Simmons D."/>
            <person name="Wilczek-Boney K."/>
            <person name="Hale W."/>
            <person name="Jakkamsetti A."/>
            <person name="Pham P."/>
            <person name="Ruth R."/>
            <person name="San Lucas F."/>
            <person name="Warren J."/>
            <person name="Zhang J."/>
            <person name="Zhao Z."/>
            <person name="Zhou C."/>
            <person name="Zhu D."/>
            <person name="Lee S."/>
            <person name="Bess C."/>
            <person name="Blankenburg K."/>
            <person name="Forbes L."/>
            <person name="Fu Q."/>
            <person name="Gubbala S."/>
            <person name="Hirani K."/>
            <person name="Jayaseelan J.C."/>
            <person name="Lara F."/>
            <person name="Munidasa M."/>
            <person name="Palculict T."/>
            <person name="Patil S."/>
            <person name="Pu L.-L."/>
            <person name="Saada N."/>
            <person name="Tang L."/>
            <person name="Weissenberger G."/>
            <person name="Zhu Y."/>
            <person name="Hemphill L."/>
            <person name="Shang Y."/>
            <person name="Youmans B."/>
            <person name="Ayvaz T."/>
            <person name="Ross M."/>
            <person name="Santibanez J."/>
            <person name="Aqrawi P."/>
            <person name="Gross S."/>
            <person name="Joshi V."/>
            <person name="Fowler G."/>
            <person name="Nazareth L."/>
            <person name="Reid J."/>
            <person name="Worley K."/>
            <person name="Petrosino J."/>
            <person name="Highlander S."/>
            <person name="Gibbs R."/>
        </authorList>
    </citation>
    <scope>NUCLEOTIDE SEQUENCE [LARGE SCALE GENOMIC DNA]</scope>
    <source>
        <strain evidence="1 2">DSM 3986</strain>
    </source>
</reference>
<sequence>MALSKEDKSVLINLIDIIERLDDGAKKYLMGVADGMSFCNMSEDLKRKPEEKEAV</sequence>
<dbReference type="AlphaFoldDB" id="E6LK69"/>
<proteinExistence type="predicted"/>
<evidence type="ECO:0000313" key="2">
    <source>
        <dbReference type="Proteomes" id="UP000003434"/>
    </source>
</evidence>
<gene>
    <name evidence="1" type="ORF">HMPREF0381_0354</name>
</gene>
<accession>E6LK69</accession>
<protein>
    <submittedName>
        <fullName evidence="1">Uncharacterized protein</fullName>
    </submittedName>
</protein>